<name>A0ABT7ZYL2_9FLAO</name>
<dbReference type="EMBL" id="JASDDK010000009">
    <property type="protein sequence ID" value="MDN3494082.1"/>
    <property type="molecule type" value="Genomic_DNA"/>
</dbReference>
<comment type="caution">
    <text evidence="1">The sequence shown here is derived from an EMBL/GenBank/DDBJ whole genome shotgun (WGS) entry which is preliminary data.</text>
</comment>
<protein>
    <submittedName>
        <fullName evidence="1">Uncharacterized protein</fullName>
    </submittedName>
</protein>
<evidence type="ECO:0000313" key="1">
    <source>
        <dbReference type="EMBL" id="MDN3494082.1"/>
    </source>
</evidence>
<organism evidence="1 2">
    <name type="scientific">Winogradskyella bathintestinalis</name>
    <dbReference type="NCBI Taxonomy" id="3035208"/>
    <lineage>
        <taxon>Bacteria</taxon>
        <taxon>Pseudomonadati</taxon>
        <taxon>Bacteroidota</taxon>
        <taxon>Flavobacteriia</taxon>
        <taxon>Flavobacteriales</taxon>
        <taxon>Flavobacteriaceae</taxon>
        <taxon>Winogradskyella</taxon>
    </lineage>
</organism>
<dbReference type="RefSeq" id="WP_290207778.1">
    <property type="nucleotide sequence ID" value="NZ_JASDDK010000009.1"/>
</dbReference>
<keyword evidence="2" id="KW-1185">Reference proteome</keyword>
<dbReference type="Proteomes" id="UP001231197">
    <property type="component" value="Unassembled WGS sequence"/>
</dbReference>
<reference evidence="1 2" key="1">
    <citation type="journal article" date="2023" name="Int. J. Syst. Evol. Microbiol.">
        <title>Winogradskyella bathintestinalis sp. nov., isolated from the intestine of the deep-sea loosejaw dragonfish, Malacosteus niger.</title>
        <authorList>
            <person name="Uniacke-Lowe S."/>
            <person name="Johnson C.N."/>
            <person name="Stanton C."/>
            <person name="Hill C."/>
            <person name="Ross P."/>
        </authorList>
    </citation>
    <scope>NUCLEOTIDE SEQUENCE [LARGE SCALE GENOMIC DNA]</scope>
    <source>
        <strain evidence="1 2">APC 3343</strain>
    </source>
</reference>
<proteinExistence type="predicted"/>
<evidence type="ECO:0000313" key="2">
    <source>
        <dbReference type="Proteomes" id="UP001231197"/>
    </source>
</evidence>
<gene>
    <name evidence="1" type="ORF">QMA06_15265</name>
</gene>
<accession>A0ABT7ZYL2</accession>
<sequence>MTEVSDGGTVFADESTFTYLYNSAIYPISATETNTLDSGEAEIYTVQYIYE</sequence>